<dbReference type="RefSeq" id="WP_012636685.1">
    <property type="nucleotide sequence ID" value="NC_011901.1"/>
</dbReference>
<keyword evidence="6" id="KW-0676">Redox-active center</keyword>
<feature type="domain" description="Thioredoxin" evidence="10">
    <location>
        <begin position="14"/>
        <end position="165"/>
    </location>
</feature>
<sequence precursor="true">MTRSPGTLFSILFALALLALPVQASEPTEGIDYIVLPQPVPTRVADGQVEVVELFWYGCPHCYHFEPHLKAWKDAKPEHVEFRYLPAVFNDLWALHARVFYAFEHMGVFDQLHAPFFHAIHAQGRRMADERSILRFVEREGVDPAAFREAMVSDEVTARVREAIQKTRDYRIEGVPSVVVDGRYLVTATMAGGFENKVRVIEHLVEKAGTEATATR</sequence>
<protein>
    <recommendedName>
        <fullName evidence="7">Thiol:disulfide interchange protein</fullName>
    </recommendedName>
</protein>
<evidence type="ECO:0000259" key="10">
    <source>
        <dbReference type="PROSITE" id="PS51352"/>
    </source>
</evidence>
<gene>
    <name evidence="11" type="ordered locus">Tgr7_0092</name>
</gene>
<evidence type="ECO:0000256" key="8">
    <source>
        <dbReference type="PIRSR" id="PIRSR001488-1"/>
    </source>
</evidence>
<dbReference type="InterPro" id="IPR001853">
    <property type="entry name" value="DSBA-like_thioredoxin_dom"/>
</dbReference>
<comment type="subcellular location">
    <subcellularLocation>
        <location evidence="1 7">Periplasm</location>
    </subcellularLocation>
</comment>
<dbReference type="EMBL" id="CP001339">
    <property type="protein sequence ID" value="ACL71196.1"/>
    <property type="molecule type" value="Genomic_DNA"/>
</dbReference>
<dbReference type="SUPFAM" id="SSF52833">
    <property type="entry name" value="Thioredoxin-like"/>
    <property type="match status" value="1"/>
</dbReference>
<dbReference type="KEGG" id="tgr:Tgr7_0092"/>
<dbReference type="GO" id="GO:0042597">
    <property type="term" value="C:periplasmic space"/>
    <property type="evidence" value="ECO:0007669"/>
    <property type="project" value="UniProtKB-SubCell"/>
</dbReference>
<evidence type="ECO:0000256" key="5">
    <source>
        <dbReference type="ARBA" id="ARBA00023157"/>
    </source>
</evidence>
<dbReference type="InterPro" id="IPR023205">
    <property type="entry name" value="DsbA/DsbL"/>
</dbReference>
<proteinExistence type="inferred from homology"/>
<organism evidence="11 12">
    <name type="scientific">Thioalkalivibrio sulfidiphilus (strain HL-EbGR7)</name>
    <dbReference type="NCBI Taxonomy" id="396588"/>
    <lineage>
        <taxon>Bacteria</taxon>
        <taxon>Pseudomonadati</taxon>
        <taxon>Pseudomonadota</taxon>
        <taxon>Gammaproteobacteria</taxon>
        <taxon>Chromatiales</taxon>
        <taxon>Ectothiorhodospiraceae</taxon>
        <taxon>Thioalkalivibrio</taxon>
    </lineage>
</organism>
<dbReference type="OrthoDB" id="9784896at2"/>
<dbReference type="HOGENOM" id="CLU_088255_1_0_6"/>
<dbReference type="Gene3D" id="3.40.30.10">
    <property type="entry name" value="Glutaredoxin"/>
    <property type="match status" value="1"/>
</dbReference>
<keyword evidence="4 7" id="KW-0574">Periplasm</keyword>
<dbReference type="PANTHER" id="PTHR35891">
    <property type="entry name" value="THIOL:DISULFIDE INTERCHANGE PROTEIN DSBA"/>
    <property type="match status" value="1"/>
</dbReference>
<evidence type="ECO:0000256" key="4">
    <source>
        <dbReference type="ARBA" id="ARBA00022764"/>
    </source>
</evidence>
<evidence type="ECO:0000256" key="1">
    <source>
        <dbReference type="ARBA" id="ARBA00004418"/>
    </source>
</evidence>
<dbReference type="PIRSF" id="PIRSF001488">
    <property type="entry name" value="Tdi_protein"/>
    <property type="match status" value="1"/>
</dbReference>
<dbReference type="GO" id="GO:0015036">
    <property type="term" value="F:disulfide oxidoreductase activity"/>
    <property type="evidence" value="ECO:0007669"/>
    <property type="project" value="UniProtKB-ARBA"/>
</dbReference>
<dbReference type="PROSITE" id="PS00194">
    <property type="entry name" value="THIOREDOXIN_1"/>
    <property type="match status" value="1"/>
</dbReference>
<keyword evidence="3 9" id="KW-0732">Signal</keyword>
<reference evidence="11 12" key="1">
    <citation type="journal article" date="2011" name="Stand. Genomic Sci.">
        <title>Complete genome sequence of 'Thioalkalivibrio sulfidophilus' HL-EbGr7.</title>
        <authorList>
            <person name="Muyzer G."/>
            <person name="Sorokin D.Y."/>
            <person name="Mavromatis K."/>
            <person name="Lapidus A."/>
            <person name="Clum A."/>
            <person name="Ivanova N."/>
            <person name="Pati A."/>
            <person name="d'Haeseleer P."/>
            <person name="Woyke T."/>
            <person name="Kyrpides N.C."/>
        </authorList>
    </citation>
    <scope>NUCLEOTIDE SEQUENCE [LARGE SCALE GENOMIC DNA]</scope>
    <source>
        <strain evidence="11 12">HL-EbGR7</strain>
    </source>
</reference>
<dbReference type="STRING" id="396588.Tgr7_0092"/>
<dbReference type="InterPro" id="IPR050824">
    <property type="entry name" value="Thiol_disulfide_DsbA"/>
</dbReference>
<name>B8GTD6_THISH</name>
<dbReference type="Pfam" id="PF01323">
    <property type="entry name" value="DSBA"/>
    <property type="match status" value="1"/>
</dbReference>
<dbReference type="InterPro" id="IPR036249">
    <property type="entry name" value="Thioredoxin-like_sf"/>
</dbReference>
<evidence type="ECO:0000256" key="6">
    <source>
        <dbReference type="ARBA" id="ARBA00023284"/>
    </source>
</evidence>
<evidence type="ECO:0000256" key="7">
    <source>
        <dbReference type="PIRNR" id="PIRNR001488"/>
    </source>
</evidence>
<evidence type="ECO:0000313" key="12">
    <source>
        <dbReference type="Proteomes" id="UP000002383"/>
    </source>
</evidence>
<evidence type="ECO:0000256" key="3">
    <source>
        <dbReference type="ARBA" id="ARBA00022729"/>
    </source>
</evidence>
<dbReference type="PROSITE" id="PS51352">
    <property type="entry name" value="THIOREDOXIN_2"/>
    <property type="match status" value="1"/>
</dbReference>
<dbReference type="InterPro" id="IPR017937">
    <property type="entry name" value="Thioredoxin_CS"/>
</dbReference>
<dbReference type="InterPro" id="IPR013766">
    <property type="entry name" value="Thioredoxin_domain"/>
</dbReference>
<evidence type="ECO:0000256" key="2">
    <source>
        <dbReference type="ARBA" id="ARBA00005791"/>
    </source>
</evidence>
<evidence type="ECO:0000313" key="11">
    <source>
        <dbReference type="EMBL" id="ACL71196.1"/>
    </source>
</evidence>
<feature type="chain" id="PRO_5002870500" description="Thiol:disulfide interchange protein" evidence="9">
    <location>
        <begin position="25"/>
        <end position="216"/>
    </location>
</feature>
<dbReference type="PANTHER" id="PTHR35891:SF3">
    <property type="entry name" value="THIOL:DISULFIDE INTERCHANGE PROTEIN DSBL"/>
    <property type="match status" value="1"/>
</dbReference>
<dbReference type="AlphaFoldDB" id="B8GTD6"/>
<keyword evidence="5 7" id="KW-1015">Disulfide bond</keyword>
<keyword evidence="12" id="KW-1185">Reference proteome</keyword>
<feature type="disulfide bond" description="Redox-active" evidence="8">
    <location>
        <begin position="59"/>
        <end position="62"/>
    </location>
</feature>
<dbReference type="Proteomes" id="UP000002383">
    <property type="component" value="Chromosome"/>
</dbReference>
<evidence type="ECO:0000256" key="9">
    <source>
        <dbReference type="SAM" id="SignalP"/>
    </source>
</evidence>
<dbReference type="eggNOG" id="COG1651">
    <property type="taxonomic scope" value="Bacteria"/>
</dbReference>
<feature type="signal peptide" evidence="9">
    <location>
        <begin position="1"/>
        <end position="24"/>
    </location>
</feature>
<comment type="similarity">
    <text evidence="2">Belongs to the thioredoxin family. DsbA subfamily.</text>
</comment>
<accession>B8GTD6</accession>
<dbReference type="CDD" id="cd03019">
    <property type="entry name" value="DsbA_DsbA"/>
    <property type="match status" value="1"/>
</dbReference>